<dbReference type="PANTHER" id="PTHR24095">
    <property type="entry name" value="ACETYL-COENZYME A SYNTHETASE"/>
    <property type="match status" value="1"/>
</dbReference>
<name>A0A0A6Y1X7_9BACI</name>
<dbReference type="GO" id="GO:0003987">
    <property type="term" value="F:acetate-CoA ligase activity"/>
    <property type="evidence" value="ECO:0007669"/>
    <property type="project" value="UniProtKB-EC"/>
</dbReference>
<dbReference type="Gene3D" id="3.30.300.30">
    <property type="match status" value="1"/>
</dbReference>
<dbReference type="Proteomes" id="UP000030588">
    <property type="component" value="Unassembled WGS sequence"/>
</dbReference>
<proteinExistence type="inferred from homology"/>
<evidence type="ECO:0000256" key="4">
    <source>
        <dbReference type="ARBA" id="ARBA00022741"/>
    </source>
</evidence>
<comment type="caution">
    <text evidence="10">The sequence shown here is derived from an EMBL/GenBank/DDBJ whole genome shotgun (WGS) entry which is preliminary data.</text>
</comment>
<dbReference type="SUPFAM" id="SSF56801">
    <property type="entry name" value="Acetyl-CoA synthetase-like"/>
    <property type="match status" value="1"/>
</dbReference>
<dbReference type="GO" id="GO:0006085">
    <property type="term" value="P:acetyl-CoA biosynthetic process"/>
    <property type="evidence" value="ECO:0007669"/>
    <property type="project" value="TreeGrafter"/>
</dbReference>
<keyword evidence="3" id="KW-0436">Ligase</keyword>
<dbReference type="Pfam" id="PF16177">
    <property type="entry name" value="ACAS_N"/>
    <property type="match status" value="1"/>
</dbReference>
<organism evidence="10 11">
    <name type="scientific">Heyndrickxia ginsengihumi</name>
    <dbReference type="NCBI Taxonomy" id="363870"/>
    <lineage>
        <taxon>Bacteria</taxon>
        <taxon>Bacillati</taxon>
        <taxon>Bacillota</taxon>
        <taxon>Bacilli</taxon>
        <taxon>Bacillales</taxon>
        <taxon>Bacillaceae</taxon>
        <taxon>Heyndrickxia</taxon>
    </lineage>
</organism>
<dbReference type="OrthoDB" id="9778383at2"/>
<dbReference type="PANTHER" id="PTHR24095:SF14">
    <property type="entry name" value="ACETYL-COENZYME A SYNTHETASE 1"/>
    <property type="match status" value="1"/>
</dbReference>
<reference evidence="10 11" key="1">
    <citation type="submission" date="2014-10" db="EMBL/GenBank/DDBJ databases">
        <title>Draft genome of phytase producing Bacillus ginsengihumi strain M2.11.</title>
        <authorList>
            <person name="Toymentseva A."/>
            <person name="Boulygina E.A."/>
            <person name="Kazakov S.V."/>
            <person name="Kayumov I."/>
            <person name="Suleimanova A.D."/>
            <person name="Mardanova A.M."/>
            <person name="Maria S.N."/>
            <person name="Sergey M.Y."/>
            <person name="Sharipova M.R."/>
        </authorList>
    </citation>
    <scope>NUCLEOTIDE SEQUENCE [LARGE SCALE GENOMIC DNA]</scope>
    <source>
        <strain evidence="10 11">M2.11</strain>
    </source>
</reference>
<dbReference type="STRING" id="363870.NG54_04480"/>
<dbReference type="GO" id="GO:0005829">
    <property type="term" value="C:cytosol"/>
    <property type="evidence" value="ECO:0007669"/>
    <property type="project" value="TreeGrafter"/>
</dbReference>
<feature type="domain" description="AMP-dependent synthetase/ligase" evidence="7">
    <location>
        <begin position="90"/>
        <end position="476"/>
    </location>
</feature>
<evidence type="ECO:0000259" key="7">
    <source>
        <dbReference type="Pfam" id="PF00501"/>
    </source>
</evidence>
<evidence type="ECO:0000256" key="2">
    <source>
        <dbReference type="ARBA" id="ARBA00013275"/>
    </source>
</evidence>
<evidence type="ECO:0000313" key="10">
    <source>
        <dbReference type="EMBL" id="KHD86272.1"/>
    </source>
</evidence>
<dbReference type="PROSITE" id="PS00455">
    <property type="entry name" value="AMP_BINDING"/>
    <property type="match status" value="1"/>
</dbReference>
<feature type="domain" description="Acetyl-coenzyme A synthetase N-terminal" evidence="9">
    <location>
        <begin position="35"/>
        <end position="86"/>
    </location>
</feature>
<evidence type="ECO:0000256" key="5">
    <source>
        <dbReference type="ARBA" id="ARBA00022840"/>
    </source>
</evidence>
<dbReference type="RefSeq" id="WP_035353579.1">
    <property type="nucleotide sequence ID" value="NZ_JAMAUG010000032.1"/>
</dbReference>
<dbReference type="AlphaFoldDB" id="A0A0A6Y1X7"/>
<keyword evidence="5" id="KW-0067">ATP-binding</keyword>
<dbReference type="NCBIfam" id="NF001208">
    <property type="entry name" value="PRK00174.1"/>
    <property type="match status" value="1"/>
</dbReference>
<comment type="similarity">
    <text evidence="1">Belongs to the ATP-dependent AMP-binding enzyme family.</text>
</comment>
<dbReference type="Pfam" id="PF13193">
    <property type="entry name" value="AMP-binding_C"/>
    <property type="match status" value="1"/>
</dbReference>
<dbReference type="GO" id="GO:0005524">
    <property type="term" value="F:ATP binding"/>
    <property type="evidence" value="ECO:0007669"/>
    <property type="project" value="UniProtKB-KW"/>
</dbReference>
<feature type="domain" description="AMP-binding enzyme C-terminal" evidence="8">
    <location>
        <begin position="535"/>
        <end position="613"/>
    </location>
</feature>
<dbReference type="InterPro" id="IPR045851">
    <property type="entry name" value="AMP-bd_C_sf"/>
</dbReference>
<dbReference type="EMBL" id="JRUN01000008">
    <property type="protein sequence ID" value="KHD86272.1"/>
    <property type="molecule type" value="Genomic_DNA"/>
</dbReference>
<dbReference type="Gene3D" id="3.40.50.12780">
    <property type="entry name" value="N-terminal domain of ligase-like"/>
    <property type="match status" value="1"/>
</dbReference>
<dbReference type="EC" id="6.2.1.1" evidence="2"/>
<evidence type="ECO:0000259" key="9">
    <source>
        <dbReference type="Pfam" id="PF16177"/>
    </source>
</evidence>
<sequence length="655" mass="73134">MDLNGILQVVSNSKLVDPSEEKEHATSIGSRTAFQELLQRSQKDPAMFWDAVARELVWYEPWKEAMSGGLPDFQFFAGGVSNPCVNLLDRHVEQGAGNRTALIWEGENGDTNMYTYRMLLTEVNRFANVLKSFGVKKGDCVAIFLPNLAEAFIAVLACFRIGAIYNTIFSGYSEKSLKDRLVSFEPKVIVTADATERRGKAVPLKEKVDHVITDIPSIDAVIVVNRLNYDVRMTAGRDYWWHELTKKASIKCEPARIEANEYGIVFYTSGTTGKPKGVVHSGMAFVIQNYIYAKYHMDHHEDDVFWCTADIGWLTMHIWGIVGSLANGVTTVVYEGAIDYPTKDRFYQIIDKYRVNKLFTAPTALRMLKSMGEKPLQEYELSCLEVISLVGEPFDAETWQWAFEVLGKKKICINNTWGQTETAGSPIAGAAWLTPMKPGAAGCQFLGAVLDVVDEEGHPVKPGTLGNLVIRKPFPMLCRTLWKEPERYYSSYFSQVKDCYYASDLALIDKDGYIWVVGRSDDAFNVAGHRLSTMEMESAVLECAGIYESAVIGIPDDIKGEVPVIFARLSEEMKETDELKEQIKSRIVEQIGKIAEPKTIIFTHVLPKTVSGKIMRRLLKEMIVNGTVTGDITGLEDPATVAQIKAQIAAINSKN</sequence>
<dbReference type="InterPro" id="IPR025110">
    <property type="entry name" value="AMP-bd_C"/>
</dbReference>
<evidence type="ECO:0000256" key="3">
    <source>
        <dbReference type="ARBA" id="ARBA00022598"/>
    </source>
</evidence>
<evidence type="ECO:0000256" key="6">
    <source>
        <dbReference type="ARBA" id="ARBA00022990"/>
    </source>
</evidence>
<gene>
    <name evidence="10" type="ORF">NG54_04480</name>
</gene>
<accession>A0A0A6Y1X7</accession>
<keyword evidence="6" id="KW-0007">Acetylation</keyword>
<dbReference type="InterPro" id="IPR042099">
    <property type="entry name" value="ANL_N_sf"/>
</dbReference>
<evidence type="ECO:0000313" key="11">
    <source>
        <dbReference type="Proteomes" id="UP000030588"/>
    </source>
</evidence>
<evidence type="ECO:0000259" key="8">
    <source>
        <dbReference type="Pfam" id="PF13193"/>
    </source>
</evidence>
<dbReference type="Pfam" id="PF00501">
    <property type="entry name" value="AMP-binding"/>
    <property type="match status" value="1"/>
</dbReference>
<dbReference type="InterPro" id="IPR000873">
    <property type="entry name" value="AMP-dep_synth/lig_dom"/>
</dbReference>
<protein>
    <recommendedName>
        <fullName evidence="2">acetate--CoA ligase</fullName>
        <ecNumber evidence="2">6.2.1.1</ecNumber>
    </recommendedName>
</protein>
<dbReference type="InterPro" id="IPR032387">
    <property type="entry name" value="ACAS_N"/>
</dbReference>
<dbReference type="InterPro" id="IPR020845">
    <property type="entry name" value="AMP-binding_CS"/>
</dbReference>
<evidence type="ECO:0000256" key="1">
    <source>
        <dbReference type="ARBA" id="ARBA00006432"/>
    </source>
</evidence>
<keyword evidence="4" id="KW-0547">Nucleotide-binding</keyword>